<feature type="domain" description="PucR C-terminal helix-turn-helix" evidence="2">
    <location>
        <begin position="330"/>
        <end position="388"/>
    </location>
</feature>
<organism evidence="4">
    <name type="scientific">hydrocarbon metagenome</name>
    <dbReference type="NCBI Taxonomy" id="938273"/>
    <lineage>
        <taxon>unclassified sequences</taxon>
        <taxon>metagenomes</taxon>
        <taxon>ecological metagenomes</taxon>
    </lineage>
</organism>
<dbReference type="PANTHER" id="PTHR33744">
    <property type="entry name" value="CARBOHYDRATE DIACID REGULATOR"/>
    <property type="match status" value="1"/>
</dbReference>
<feature type="domain" description="CdaR GGDEF-like" evidence="3">
    <location>
        <begin position="164"/>
        <end position="278"/>
    </location>
</feature>
<dbReference type="PANTHER" id="PTHR33744:SF15">
    <property type="entry name" value="CARBOHYDRATE DIACID REGULATOR"/>
    <property type="match status" value="1"/>
</dbReference>
<sequence length="400" mass="47163">MVPANDMISYHLLEETLGNGLKGVVAYLKHNIKHHFIISDDNGKVHYPAIPEGHPGLVDDHYIDIPKVTDDSKYLYREKEKKLYFLLGQESIDAYIIIYDIEKRGLPDVLPFINHTRLALKYYFANLKSIERVEKSLKNELLQDLLYNNNAHLREVLKNTDKQKLDINQIYYIGIIEPESDINIDTLYSYSKEWLQSRNYDPICSIWMNSLIVICPVHFKDDTLEIDSNWDRHYTNVRKHKNDMEKRFDIKCSIGIGQKYPLMELHRSYNEAKIALHVSRLMGERNFIKHFRDLGIFTLLYKHDPEVLKDYCFKMLGKIIDHDRIYESELMAALRLLFDTNMNWKETASSLFIHVNTLRYRMNKIEELLEVDLSTTQTQANLFMALKLYDSLVANAYINE</sequence>
<dbReference type="Pfam" id="PF13556">
    <property type="entry name" value="HTH_30"/>
    <property type="match status" value="1"/>
</dbReference>
<dbReference type="InterPro" id="IPR042070">
    <property type="entry name" value="PucR_C-HTH_sf"/>
</dbReference>
<dbReference type="InterPro" id="IPR025736">
    <property type="entry name" value="PucR_C-HTH_dom"/>
</dbReference>
<evidence type="ECO:0000313" key="4">
    <source>
        <dbReference type="EMBL" id="KUG03733.1"/>
    </source>
</evidence>
<reference evidence="4" key="1">
    <citation type="journal article" date="2015" name="Proc. Natl. Acad. Sci. U.S.A.">
        <title>Networks of energetic and metabolic interactions define dynamics in microbial communities.</title>
        <authorList>
            <person name="Embree M."/>
            <person name="Liu J.K."/>
            <person name="Al-Bassam M.M."/>
            <person name="Zengler K."/>
        </authorList>
    </citation>
    <scope>NUCLEOTIDE SEQUENCE</scope>
</reference>
<evidence type="ECO:0000259" key="3">
    <source>
        <dbReference type="Pfam" id="PF17853"/>
    </source>
</evidence>
<accession>A0A0W8E566</accession>
<comment type="caution">
    <text evidence="4">The sequence shown here is derived from an EMBL/GenBank/DDBJ whole genome shotgun (WGS) entry which is preliminary data.</text>
</comment>
<proteinExistence type="inferred from homology"/>
<name>A0A0W8E566_9ZZZZ</name>
<dbReference type="InterPro" id="IPR051448">
    <property type="entry name" value="CdaR-like_regulators"/>
</dbReference>
<dbReference type="AlphaFoldDB" id="A0A0W8E566"/>
<gene>
    <name evidence="4" type="ORF">ASZ90_018876</name>
</gene>
<evidence type="ECO:0000259" key="2">
    <source>
        <dbReference type="Pfam" id="PF13556"/>
    </source>
</evidence>
<evidence type="ECO:0000256" key="1">
    <source>
        <dbReference type="ARBA" id="ARBA00006754"/>
    </source>
</evidence>
<dbReference type="Gene3D" id="1.10.10.2840">
    <property type="entry name" value="PucR C-terminal helix-turn-helix domain"/>
    <property type="match status" value="1"/>
</dbReference>
<dbReference type="Pfam" id="PF17853">
    <property type="entry name" value="GGDEF_2"/>
    <property type="match status" value="1"/>
</dbReference>
<dbReference type="EMBL" id="LNQE01001870">
    <property type="protein sequence ID" value="KUG03733.1"/>
    <property type="molecule type" value="Genomic_DNA"/>
</dbReference>
<comment type="similarity">
    <text evidence="1">Belongs to the CdaR family.</text>
</comment>
<dbReference type="InterPro" id="IPR041522">
    <property type="entry name" value="CdaR_GGDEF"/>
</dbReference>
<protein>
    <submittedName>
        <fullName evidence="4">Regulator of polyketide synthase expression</fullName>
    </submittedName>
</protein>